<dbReference type="GO" id="GO:0070737">
    <property type="term" value="F:protein-glycine ligase activity, elongating"/>
    <property type="evidence" value="ECO:0007669"/>
    <property type="project" value="TreeGrafter"/>
</dbReference>
<keyword evidence="5" id="KW-1185">Reference proteome</keyword>
<dbReference type="InterPro" id="IPR004344">
    <property type="entry name" value="TTL/TTLL_fam"/>
</dbReference>
<dbReference type="Pfam" id="PF03133">
    <property type="entry name" value="TTL"/>
    <property type="match status" value="1"/>
</dbReference>
<dbReference type="Gene3D" id="3.30.470.20">
    <property type="entry name" value="ATP-grasp fold, B domain"/>
    <property type="match status" value="1"/>
</dbReference>
<dbReference type="AlphaFoldDB" id="A0A8B8U943"/>
<dbReference type="PROSITE" id="PS51221">
    <property type="entry name" value="TTL"/>
    <property type="match status" value="1"/>
</dbReference>
<dbReference type="GO" id="GO:0005737">
    <property type="term" value="C:cytoplasm"/>
    <property type="evidence" value="ECO:0007669"/>
    <property type="project" value="UniProtKB-ARBA"/>
</dbReference>
<keyword evidence="2" id="KW-0067">ATP-binding</keyword>
<dbReference type="PANTHER" id="PTHR46810">
    <property type="entry name" value="INACTIVE POLYGLYCYLASE TTLL10"/>
    <property type="match status" value="1"/>
</dbReference>
<feature type="compositionally biased region" description="Low complexity" evidence="4">
    <location>
        <begin position="749"/>
        <end position="766"/>
    </location>
</feature>
<dbReference type="InterPro" id="IPR027752">
    <property type="entry name" value="TTLL10"/>
</dbReference>
<feature type="region of interest" description="Disordered" evidence="4">
    <location>
        <begin position="935"/>
        <end position="956"/>
    </location>
</feature>
<evidence type="ECO:0000313" key="5">
    <source>
        <dbReference type="Proteomes" id="UP000694856"/>
    </source>
</evidence>
<feature type="region of interest" description="Disordered" evidence="4">
    <location>
        <begin position="718"/>
        <end position="821"/>
    </location>
</feature>
<feature type="region of interest" description="Disordered" evidence="4">
    <location>
        <begin position="62"/>
        <end position="94"/>
    </location>
</feature>
<evidence type="ECO:0000313" key="6">
    <source>
        <dbReference type="RefSeq" id="XP_032350762.1"/>
    </source>
</evidence>
<keyword evidence="1" id="KW-0547">Nucleotide-binding</keyword>
<dbReference type="FunFam" id="3.30.470.20:FF:000046">
    <property type="entry name" value="inactive polyglycylase TTLL10"/>
    <property type="match status" value="1"/>
</dbReference>
<evidence type="ECO:0000256" key="3">
    <source>
        <dbReference type="ARBA" id="ARBA00078174"/>
    </source>
</evidence>
<dbReference type="SUPFAM" id="SSF56059">
    <property type="entry name" value="Glutathione synthetase ATP-binding domain-like"/>
    <property type="match status" value="1"/>
</dbReference>
<reference evidence="6" key="1">
    <citation type="submission" date="2025-08" db="UniProtKB">
        <authorList>
            <consortium name="RefSeq"/>
        </authorList>
    </citation>
    <scope>IDENTIFICATION</scope>
    <source>
        <tissue evidence="6">Ear skin</tissue>
    </source>
</reference>
<gene>
    <name evidence="6" type="primary">TTLL10</name>
</gene>
<evidence type="ECO:0000256" key="2">
    <source>
        <dbReference type="ARBA" id="ARBA00022840"/>
    </source>
</evidence>
<sequence length="987" mass="108856">MPLEADLGWGQVGPKPDLGAWAADQGLTGTRDDWCQGFSGVRAEAWRVLDAGTVLDEPAAVGTGAGSGLPPSSSRHRTCRGSSPRGLASCPPPPSPAHLWATGSWLLGDGCLVTTVVSLAEACTILLGRTDPQKDSLLKSTGTHVPPENWSPDRRHQPGERCQHLLSAPGCQMCAWGEAPGRTQMSHFLGCFLHVQEGLPSITPGRHFLPVFLPDQAGPMRDQWGAAERRASCISWASKAETQVWGSPGRVGKSPAGPEPLTAHLPADLPDDADAARPQAALLEKHLLGGEKQPPSTGQGPVFYIGGTNGASVISSYCKSKGWQRTQDSQREDCKLKWCEVKCRDTYCRFREGEQLLFQLPNNQLLTTKIGLLRALREHARVVSRTSKPPPSTQAKPGKDTTPTLEELMWTSPGLPGPQRILKMEEFFPETYRLDIRDEREAFFTLFDETQMWICKPTASNQGKGIFLVRNQEDVTALQAKTQSIEDAPTYRKMPPRAPQARVVQRYIKNPLLLDGKKFDVRSYLLIACATPYMVFFGHGYARLTLSLYDPCSSDLSGHLTNQFMQKKSPLYMLFKEDTVWSMEHLNRYINDKFCETKGLPRDWVFTTFTKRMQQIMAHCFLAVKSKLECKLGYFDLIGCDFLIDENFKVWLLEMNSNPALHTNCEVLKEVIPAVVTETLDLALETFQKSLCSQKMLPLLSQRRFVLLHNGEADLWRRAGGSRSVPRPPLSPPWPACDSAASAPPPFHASPRPGARRTAPPRGPRSAQRRPRPPAPGPDGAQGGDPKARGSAQPGVSCEDPEREPSPESAEEERQDLRPPWLLAGRPPAPLWGPIKATLLQMRPLQRVRVHAVHKPQASCTLGPKTLLLLAESPAPQRSSLHPTRPYSAAGTCPCRDTGIEEWECLQEGEMSPASLTLPTMGGLHLGKFTSSRPPIPHRSPWSSRPACSPTTHVTPTAWLRSQRKVSNVPQERAWTLWIPLGGLPQT</sequence>
<dbReference type="RefSeq" id="XP_032350762.1">
    <property type="nucleotide sequence ID" value="XM_032494871.1"/>
</dbReference>
<dbReference type="CTD" id="254173"/>
<evidence type="ECO:0000256" key="4">
    <source>
        <dbReference type="SAM" id="MobiDB-lite"/>
    </source>
</evidence>
<evidence type="ECO:0000256" key="1">
    <source>
        <dbReference type="ARBA" id="ARBA00022741"/>
    </source>
</evidence>
<accession>A0A8B8U943</accession>
<proteinExistence type="predicted"/>
<dbReference type="PANTHER" id="PTHR46810:SF1">
    <property type="entry name" value="INACTIVE POLYGLYCYLASE TTLL10"/>
    <property type="match status" value="1"/>
</dbReference>
<name>A0A8B8U943_CAMFR</name>
<dbReference type="GO" id="GO:0005524">
    <property type="term" value="F:ATP binding"/>
    <property type="evidence" value="ECO:0007669"/>
    <property type="project" value="UniProtKB-KW"/>
</dbReference>
<organism evidence="5 6">
    <name type="scientific">Camelus ferus</name>
    <name type="common">Wild bactrian camel</name>
    <name type="synonym">Camelus bactrianus ferus</name>
    <dbReference type="NCBI Taxonomy" id="419612"/>
    <lineage>
        <taxon>Eukaryota</taxon>
        <taxon>Metazoa</taxon>
        <taxon>Chordata</taxon>
        <taxon>Craniata</taxon>
        <taxon>Vertebrata</taxon>
        <taxon>Euteleostomi</taxon>
        <taxon>Mammalia</taxon>
        <taxon>Eutheria</taxon>
        <taxon>Laurasiatheria</taxon>
        <taxon>Artiodactyla</taxon>
        <taxon>Tylopoda</taxon>
        <taxon>Camelidae</taxon>
        <taxon>Camelus</taxon>
    </lineage>
</organism>
<feature type="region of interest" description="Disordered" evidence="4">
    <location>
        <begin position="245"/>
        <end position="265"/>
    </location>
</feature>
<feature type="compositionally biased region" description="Pro residues" evidence="4">
    <location>
        <begin position="726"/>
        <end position="735"/>
    </location>
</feature>
<dbReference type="Proteomes" id="UP000694856">
    <property type="component" value="Chromosome 13"/>
</dbReference>
<protein>
    <recommendedName>
        <fullName evidence="3">Tubulin--tyrosine ligase-like protein 10</fullName>
    </recommendedName>
</protein>
<dbReference type="GeneID" id="102505411"/>
<feature type="region of interest" description="Disordered" evidence="4">
    <location>
        <begin position="139"/>
        <end position="158"/>
    </location>
</feature>
<dbReference type="KEGG" id="cfr:102505411"/>
<feature type="region of interest" description="Disordered" evidence="4">
    <location>
        <begin position="381"/>
        <end position="403"/>
    </location>
</feature>